<reference evidence="1 2" key="1">
    <citation type="submission" date="2018-09" db="EMBL/GenBank/DDBJ databases">
        <authorList>
            <person name="Zhu H."/>
        </authorList>
    </citation>
    <scope>NUCLEOTIDE SEQUENCE [LARGE SCALE GENOMIC DNA]</scope>
    <source>
        <strain evidence="1 2">K1W22B-8</strain>
    </source>
</reference>
<gene>
    <name evidence="1" type="ORF">D3874_13385</name>
</gene>
<keyword evidence="2" id="KW-1185">Reference proteome</keyword>
<dbReference type="Gene3D" id="1.25.40.10">
    <property type="entry name" value="Tetratricopeptide repeat domain"/>
    <property type="match status" value="1"/>
</dbReference>
<dbReference type="InterPro" id="IPR011990">
    <property type="entry name" value="TPR-like_helical_dom_sf"/>
</dbReference>
<evidence type="ECO:0008006" key="3">
    <source>
        <dbReference type="Google" id="ProtNLM"/>
    </source>
</evidence>
<dbReference type="Proteomes" id="UP000284605">
    <property type="component" value="Unassembled WGS sequence"/>
</dbReference>
<sequence>MSALADRDRAIRLRAGAPAAGDYSSRGRLLMELRRWREAIEAWKAVSALDHTGWFESYPALMQAECHLLLGEIEAAEAICEEIPDDYTFPGFRGLLAGSKFEILDDIATIRRGRHPRP</sequence>
<evidence type="ECO:0000313" key="1">
    <source>
        <dbReference type="EMBL" id="RJF87893.1"/>
    </source>
</evidence>
<proteinExistence type="predicted"/>
<evidence type="ECO:0000313" key="2">
    <source>
        <dbReference type="Proteomes" id="UP000284605"/>
    </source>
</evidence>
<accession>A0A418WCZ2</accession>
<protein>
    <recommendedName>
        <fullName evidence="3">Tetratricopeptide repeat protein</fullName>
    </recommendedName>
</protein>
<dbReference type="SUPFAM" id="SSF48452">
    <property type="entry name" value="TPR-like"/>
    <property type="match status" value="1"/>
</dbReference>
<dbReference type="AlphaFoldDB" id="A0A418WCZ2"/>
<comment type="caution">
    <text evidence="1">The sequence shown here is derived from an EMBL/GenBank/DDBJ whole genome shotgun (WGS) entry which is preliminary data.</text>
</comment>
<organism evidence="1 2">
    <name type="scientific">Oleomonas cavernae</name>
    <dbReference type="NCBI Taxonomy" id="2320859"/>
    <lineage>
        <taxon>Bacteria</taxon>
        <taxon>Pseudomonadati</taxon>
        <taxon>Pseudomonadota</taxon>
        <taxon>Alphaproteobacteria</taxon>
        <taxon>Acetobacterales</taxon>
        <taxon>Acetobacteraceae</taxon>
        <taxon>Oleomonas</taxon>
    </lineage>
</organism>
<name>A0A418WCZ2_9PROT</name>
<dbReference type="EMBL" id="QYUK01000011">
    <property type="protein sequence ID" value="RJF87893.1"/>
    <property type="molecule type" value="Genomic_DNA"/>
</dbReference>